<dbReference type="Pfam" id="PF10881">
    <property type="entry name" value="DUF2726"/>
    <property type="match status" value="1"/>
</dbReference>
<feature type="domain" description="DUF2726" evidence="1">
    <location>
        <begin position="44"/>
        <end position="86"/>
    </location>
</feature>
<evidence type="ECO:0000313" key="2">
    <source>
        <dbReference type="EMBL" id="ANS55767.1"/>
    </source>
</evidence>
<dbReference type="RefSeq" id="WP_079324508.1">
    <property type="nucleotide sequence ID" value="NZ_JAESOU010000019.1"/>
</dbReference>
<geneLocation type="plasmid" evidence="2">
    <name>pVPS92-VEB</name>
</geneLocation>
<dbReference type="AlphaFoldDB" id="A0A1B1LRX2"/>
<organism evidence="2">
    <name type="scientific">Vibrio parahaemolyticus</name>
    <dbReference type="NCBI Taxonomy" id="670"/>
    <lineage>
        <taxon>Bacteria</taxon>
        <taxon>Pseudomonadati</taxon>
        <taxon>Pseudomonadota</taxon>
        <taxon>Gammaproteobacteria</taxon>
        <taxon>Vibrionales</taxon>
        <taxon>Vibrionaceae</taxon>
        <taxon>Vibrio</taxon>
    </lineage>
</organism>
<dbReference type="InterPro" id="IPR024402">
    <property type="entry name" value="DUF2726"/>
</dbReference>
<name>A0A1B1LRX2_VIBPH</name>
<reference evidence="2" key="1">
    <citation type="journal article" date="2016" name="Antimicrob. Agents Chemother.">
        <title>Genetic Characterization of a blaVEB-2-carrying plasmid in Vibrio parahaemolyticus.</title>
        <authorList>
            <person name="Li R."/>
            <person name="Ye L."/>
            <person name="Zheng Z."/>
            <person name="Chan E.W."/>
            <person name="Chen S."/>
        </authorList>
    </citation>
    <scope>NUCLEOTIDE SEQUENCE</scope>
    <source>
        <strain evidence="2">VPS92</strain>
        <plasmid evidence="2">pVPS92-VEB</plasmid>
    </source>
</reference>
<dbReference type="EMBL" id="KU356480">
    <property type="protein sequence ID" value="ANS55767.1"/>
    <property type="molecule type" value="Genomic_DNA"/>
</dbReference>
<keyword evidence="2" id="KW-0614">Plasmid</keyword>
<protein>
    <recommendedName>
        <fullName evidence="1">DUF2726 domain-containing protein</fullName>
    </recommendedName>
</protein>
<sequence>MSLSKVSSLAGADHVDLYCQYWVLLATIVTHFGNRKVSNFNVLRHQKKSRKDRDDFVELACKSAGLPLYRCRAQYVYQPNELRDYLFVNSTQQSKDVASEEA</sequence>
<proteinExistence type="predicted"/>
<accession>A0A1B1LRX2</accession>
<evidence type="ECO:0000259" key="1">
    <source>
        <dbReference type="Pfam" id="PF10881"/>
    </source>
</evidence>